<feature type="compositionally biased region" description="Basic residues" evidence="3">
    <location>
        <begin position="550"/>
        <end position="571"/>
    </location>
</feature>
<feature type="region of interest" description="Disordered" evidence="3">
    <location>
        <begin position="426"/>
        <end position="494"/>
    </location>
</feature>
<name>A0A8S0ZGU1_ARCPL</name>
<feature type="compositionally biased region" description="Basic and acidic residues" evidence="3">
    <location>
        <begin position="173"/>
        <end position="185"/>
    </location>
</feature>
<dbReference type="Pfam" id="PF00076">
    <property type="entry name" value="RRM_1"/>
    <property type="match status" value="1"/>
</dbReference>
<comment type="caution">
    <text evidence="5">The sequence shown here is derived from an EMBL/GenBank/DDBJ whole genome shotgun (WGS) entry which is preliminary data.</text>
</comment>
<evidence type="ECO:0000313" key="6">
    <source>
        <dbReference type="Proteomes" id="UP000494106"/>
    </source>
</evidence>
<keyword evidence="6" id="KW-1185">Reference proteome</keyword>
<dbReference type="PANTHER" id="PTHR48029">
    <property type="entry name" value="NUCLEOLAR PROTEIN 8"/>
    <property type="match status" value="1"/>
</dbReference>
<feature type="region of interest" description="Disordered" evidence="3">
    <location>
        <begin position="96"/>
        <end position="123"/>
    </location>
</feature>
<dbReference type="OrthoDB" id="21643at2759"/>
<dbReference type="Gene3D" id="3.30.70.330">
    <property type="match status" value="1"/>
</dbReference>
<feature type="region of interest" description="Disordered" evidence="3">
    <location>
        <begin position="290"/>
        <end position="316"/>
    </location>
</feature>
<feature type="compositionally biased region" description="Basic and acidic residues" evidence="3">
    <location>
        <begin position="96"/>
        <end position="107"/>
    </location>
</feature>
<dbReference type="InterPro" id="IPR000504">
    <property type="entry name" value="RRM_dom"/>
</dbReference>
<evidence type="ECO:0000256" key="3">
    <source>
        <dbReference type="SAM" id="MobiDB-lite"/>
    </source>
</evidence>
<feature type="compositionally biased region" description="Basic and acidic residues" evidence="3">
    <location>
        <begin position="368"/>
        <end position="387"/>
    </location>
</feature>
<accession>A0A8S0ZGU1</accession>
<keyword evidence="1 2" id="KW-0694">RNA-binding</keyword>
<proteinExistence type="predicted"/>
<protein>
    <recommendedName>
        <fullName evidence="4">RRM domain-containing protein</fullName>
    </recommendedName>
</protein>
<feature type="region of interest" description="Disordered" evidence="3">
    <location>
        <begin position="334"/>
        <end position="388"/>
    </location>
</feature>
<dbReference type="AlphaFoldDB" id="A0A8S0ZGU1"/>
<dbReference type="GO" id="GO:0003723">
    <property type="term" value="F:RNA binding"/>
    <property type="evidence" value="ECO:0007669"/>
    <property type="project" value="UniProtKB-UniRule"/>
</dbReference>
<dbReference type="PROSITE" id="PS50102">
    <property type="entry name" value="RRM"/>
    <property type="match status" value="1"/>
</dbReference>
<dbReference type="InterPro" id="IPR035979">
    <property type="entry name" value="RBD_domain_sf"/>
</dbReference>
<feature type="region of interest" description="Disordered" evidence="3">
    <location>
        <begin position="157"/>
        <end position="185"/>
    </location>
</feature>
<dbReference type="PANTHER" id="PTHR48029:SF1">
    <property type="entry name" value="NUCLEOLAR PROTEIN 8"/>
    <property type="match status" value="1"/>
</dbReference>
<dbReference type="SMART" id="SM00360">
    <property type="entry name" value="RRM"/>
    <property type="match status" value="1"/>
</dbReference>
<feature type="domain" description="RRM" evidence="4">
    <location>
        <begin position="5"/>
        <end position="85"/>
    </location>
</feature>
<dbReference type="Proteomes" id="UP000494106">
    <property type="component" value="Unassembled WGS sequence"/>
</dbReference>
<evidence type="ECO:0000259" key="4">
    <source>
        <dbReference type="PROSITE" id="PS50102"/>
    </source>
</evidence>
<evidence type="ECO:0000256" key="2">
    <source>
        <dbReference type="PROSITE-ProRule" id="PRU00176"/>
    </source>
</evidence>
<evidence type="ECO:0000313" key="5">
    <source>
        <dbReference type="EMBL" id="CAB3231699.1"/>
    </source>
</evidence>
<organism evidence="5 6">
    <name type="scientific">Arctia plantaginis</name>
    <name type="common">Wood tiger moth</name>
    <name type="synonym">Phalaena plantaginis</name>
    <dbReference type="NCBI Taxonomy" id="874455"/>
    <lineage>
        <taxon>Eukaryota</taxon>
        <taxon>Metazoa</taxon>
        <taxon>Ecdysozoa</taxon>
        <taxon>Arthropoda</taxon>
        <taxon>Hexapoda</taxon>
        <taxon>Insecta</taxon>
        <taxon>Pterygota</taxon>
        <taxon>Neoptera</taxon>
        <taxon>Endopterygota</taxon>
        <taxon>Lepidoptera</taxon>
        <taxon>Glossata</taxon>
        <taxon>Ditrysia</taxon>
        <taxon>Noctuoidea</taxon>
        <taxon>Erebidae</taxon>
        <taxon>Arctiinae</taxon>
        <taxon>Arctia</taxon>
    </lineage>
</organism>
<feature type="region of interest" description="Disordered" evidence="3">
    <location>
        <begin position="544"/>
        <end position="571"/>
    </location>
</feature>
<sequence length="571" mass="66142">MVSATRLFVGNIPDNAQEEDLASAFSAFGKITNLDLKSKVESGSESKKFAFVSISAQNIDVESCIKHFSNEDFNGKRLYVTRARESFLERLQRERVAAQQKETEKDNHLHHKPDKNPVLNLSDKLNPKKRKIDHIEGNHSNITRKNQTNEGIKLINHGFGDDPMDSTTTMQNKKNEAERKRMESIKKKRQEFKEKKMIIKTGLTGVDKVQNKKIVFDDSDDDMHREVKDKNRQKDIKVGNGNSLFNDDVEESDEELNFEVKKQFEGKKGQKVLDLQSRYKSDKRFTLDERFMDDEANSDEKQSENEEVELGPADEKAKQLNILQDVLGVTLKTRDNDSDSKKIKPKLGMLRFDPMQPDHAKFLTPMETKLEPPKKSKKKMKEEKHLNELQPVVEVPKVEVSKEQFYKVSETLKEAIAQPNTFSLRSLFGQGDNIEDAPQKQETDYIPLETAKDKKKVKNPLDPTDKNPFVYDSSDSESEEPEKNVKTELPPPPETKAVWKENLFFSKTDSRLKDGLIFFTRVQQNEVQKERRELKSLVKKRLYNNDRKNQMFKKKIGGRKKSMKKPYKKKN</sequence>
<dbReference type="SUPFAM" id="SSF54928">
    <property type="entry name" value="RNA-binding domain, RBD"/>
    <property type="match status" value="1"/>
</dbReference>
<gene>
    <name evidence="5" type="ORF">APLA_LOCUS4561</name>
</gene>
<reference evidence="5 6" key="1">
    <citation type="submission" date="2020-04" db="EMBL/GenBank/DDBJ databases">
        <authorList>
            <person name="Wallbank WR R."/>
            <person name="Pardo Diaz C."/>
            <person name="Kozak K."/>
            <person name="Martin S."/>
            <person name="Jiggins C."/>
            <person name="Moest M."/>
            <person name="Warren A I."/>
            <person name="Byers J.R.P. K."/>
            <person name="Montejo-Kovacevich G."/>
            <person name="Yen C E."/>
        </authorList>
    </citation>
    <scope>NUCLEOTIDE SEQUENCE [LARGE SCALE GENOMIC DNA]</scope>
</reference>
<dbReference type="CDD" id="cd00590">
    <property type="entry name" value="RRM_SF"/>
    <property type="match status" value="1"/>
</dbReference>
<dbReference type="EMBL" id="CADEBC010000473">
    <property type="protein sequence ID" value="CAB3231699.1"/>
    <property type="molecule type" value="Genomic_DNA"/>
</dbReference>
<dbReference type="InterPro" id="IPR012677">
    <property type="entry name" value="Nucleotide-bd_a/b_plait_sf"/>
</dbReference>
<evidence type="ECO:0000256" key="1">
    <source>
        <dbReference type="ARBA" id="ARBA00022884"/>
    </source>
</evidence>